<evidence type="ECO:0000256" key="1">
    <source>
        <dbReference type="SAM" id="Coils"/>
    </source>
</evidence>
<dbReference type="InterPro" id="IPR050445">
    <property type="entry name" value="Bact_polysacc_biosynth/exp"/>
</dbReference>
<dbReference type="PANTHER" id="PTHR32309">
    <property type="entry name" value="TYROSINE-PROTEIN KINASE"/>
    <property type="match status" value="1"/>
</dbReference>
<dbReference type="PANTHER" id="PTHR32309:SF31">
    <property type="entry name" value="CAPSULAR EXOPOLYSACCHARIDE FAMILY"/>
    <property type="match status" value="1"/>
</dbReference>
<evidence type="ECO:0000256" key="2">
    <source>
        <dbReference type="SAM" id="Phobius"/>
    </source>
</evidence>
<sequence>MQLTLEQWIHGLLAEFRRQKVKMVMMFAVVALTMLAVGIYVPKRFESSSTIQIGEKNIIEPLMEGRAVQTEVRSFGRNALEIISSRRVLTEILETGGWDLDKLSPIEVEVLMENIVGRTRVQNVGANLLKISYADSDPQRAFKVARRFSELFIQESTEAKRKESREAFEFIQSQVKQYHQKLLEAEKNLKEFRSGSSDALPGSQTDVDNRISQLRQQISETRLRLSEEQEREKSILKQLSGEAVFSLQLSKEEQIRDRIAELRNQKDNLLLNYYETHPDVVSLTHQIEELEQSLQQEIEARKNLADNSEKKKAVQRSPLYQELRRQLAATRTQIATLRTRLRLTEQSLSDELDRSSRVANSEAQLAELTRDYEVNRNIYQDLLRRRENARVSMELDMKGQSIAFNVREPASLPLKPKGLGLLHFALAGLVLGIALPMAYLAFLMQVNPKVRLPATIRQDLGLRVLASIPPLYTPSERVFNRIVTLVLVAVVLAVFATYGYVGYMRYTHKLLILPLEVS</sequence>
<feature type="transmembrane region" description="Helical" evidence="2">
    <location>
        <begin position="482"/>
        <end position="501"/>
    </location>
</feature>
<keyword evidence="2" id="KW-0472">Membrane</keyword>
<evidence type="ECO:0000313" key="4">
    <source>
        <dbReference type="Proteomes" id="UP000031631"/>
    </source>
</evidence>
<name>A0A7U6GKN3_9GAMM</name>
<dbReference type="InterPro" id="IPR014345">
    <property type="entry name" value="XrtA_polysacc_chain"/>
</dbReference>
<accession>A0A7U6GKN3</accession>
<dbReference type="AlphaFoldDB" id="A0A7U6GKN3"/>
<keyword evidence="2" id="KW-1133">Transmembrane helix</keyword>
<feature type="transmembrane region" description="Helical" evidence="2">
    <location>
        <begin position="421"/>
        <end position="442"/>
    </location>
</feature>
<keyword evidence="2" id="KW-0812">Transmembrane</keyword>
<dbReference type="OrthoDB" id="9795292at2"/>
<keyword evidence="1" id="KW-0175">Coiled coil</keyword>
<feature type="coiled-coil region" evidence="1">
    <location>
        <begin position="168"/>
        <end position="340"/>
    </location>
</feature>
<dbReference type="EMBL" id="AP012273">
    <property type="protein sequence ID" value="BAO45431.1"/>
    <property type="molecule type" value="Genomic_DNA"/>
</dbReference>
<reference evidence="3 4" key="1">
    <citation type="journal article" date="2014" name="PLoS ONE">
        <title>Physiological and genomic features of a novel sulfur-oxidizing gammaproteobacterium belonging to a previously uncultivated symbiotic lineage isolated from a hydrothermal vent.</title>
        <authorList>
            <person name="Nunoura T."/>
            <person name="Takaki Y."/>
            <person name="Kazama H."/>
            <person name="Kakuta J."/>
            <person name="Shimamura S."/>
            <person name="Makita H."/>
            <person name="Hirai M."/>
            <person name="Miyazaki M."/>
            <person name="Takai K."/>
        </authorList>
    </citation>
    <scope>NUCLEOTIDE SEQUENCE [LARGE SCALE GENOMIC DNA]</scope>
    <source>
        <strain evidence="3 4">Hiromi1</strain>
    </source>
</reference>
<evidence type="ECO:0000313" key="3">
    <source>
        <dbReference type="EMBL" id="BAO45431.1"/>
    </source>
</evidence>
<feature type="transmembrane region" description="Helical" evidence="2">
    <location>
        <begin position="21"/>
        <end position="41"/>
    </location>
</feature>
<dbReference type="Proteomes" id="UP000031631">
    <property type="component" value="Chromosome"/>
</dbReference>
<proteinExistence type="predicted"/>
<organism evidence="3 4">
    <name type="scientific">Thiolapillus brandeum</name>
    <dbReference type="NCBI Taxonomy" id="1076588"/>
    <lineage>
        <taxon>Bacteria</taxon>
        <taxon>Pseudomonadati</taxon>
        <taxon>Pseudomonadota</taxon>
        <taxon>Gammaproteobacteria</taxon>
        <taxon>Chromatiales</taxon>
        <taxon>Sedimenticolaceae</taxon>
        <taxon>Thiolapillus</taxon>
    </lineage>
</organism>
<dbReference type="KEGG" id="tbn:TBH_C2523"/>
<keyword evidence="4" id="KW-1185">Reference proteome</keyword>
<gene>
    <name evidence="3" type="ORF">TBH_C2523</name>
</gene>
<protein>
    <submittedName>
        <fullName evidence="3">Polysaccharide biosynthesis protein</fullName>
    </submittedName>
</protein>
<dbReference type="NCBIfam" id="TIGR03007">
    <property type="entry name" value="pepcterm_ChnLen"/>
    <property type="match status" value="1"/>
</dbReference>
<dbReference type="RefSeq" id="WP_052470186.1">
    <property type="nucleotide sequence ID" value="NZ_AP012273.1"/>
</dbReference>